<comment type="subcellular location">
    <subcellularLocation>
        <location evidence="1">Nucleus</location>
    </subcellularLocation>
</comment>
<dbReference type="PANTHER" id="PTHR13130">
    <property type="entry name" value="34 KDA TRANSCRIPTIONAL CO-ACTIVATOR-RELATED"/>
    <property type="match status" value="1"/>
</dbReference>
<dbReference type="EMBL" id="JAODUO010001631">
    <property type="protein sequence ID" value="KAK2160679.1"/>
    <property type="molecule type" value="Genomic_DNA"/>
</dbReference>
<keyword evidence="7" id="KW-1185">Reference proteome</keyword>
<name>A0AAD9JX60_RIDPI</name>
<dbReference type="PANTHER" id="PTHR13130:SF4">
    <property type="entry name" value="MEDIATOR OF RNA POLYMERASE II TRANSCRIPTION SUBUNIT 27"/>
    <property type="match status" value="1"/>
</dbReference>
<sequence>MATEVVSQLSNAIKMVQELRLSVTRVAEQLSCGMKKPTSEEAGAQSKEKLFLFDLQKNLLAVNTYMSDLEKSTAIVLPPGVMSLGNSSLLTLDPVVDKTPLYSQLMQSYKWSNKMHEHASLAASLLTQNTLKRSHLSGSYHAKRPRKTPSSSHVVPPQIVDTLIQTFRRRFTDMPIVVARPFGSPAFLQVTLARTLKAVIVLRGLIIEWVLVKGFAEETLNEKGEPDIWSKSKYTVFQKVTDHANAAMLHYHTPHVSGQLALQSFMTWLHSYVSLFSQSCHKCGSHLLDNLPPTWRDFRTLDAYHESCRP</sequence>
<dbReference type="Proteomes" id="UP001209878">
    <property type="component" value="Unassembled WGS sequence"/>
</dbReference>
<gene>
    <name evidence="6" type="ORF">NP493_1630g00022</name>
</gene>
<reference evidence="6" key="1">
    <citation type="journal article" date="2023" name="Mol. Biol. Evol.">
        <title>Third-Generation Sequencing Reveals the Adaptive Role of the Epigenome in Three Deep-Sea Polychaetes.</title>
        <authorList>
            <person name="Perez M."/>
            <person name="Aroh O."/>
            <person name="Sun Y."/>
            <person name="Lan Y."/>
            <person name="Juniper S.K."/>
            <person name="Young C.R."/>
            <person name="Angers B."/>
            <person name="Qian P.Y."/>
        </authorList>
    </citation>
    <scope>NUCLEOTIDE SEQUENCE</scope>
    <source>
        <strain evidence="6">R07B-5</strain>
    </source>
</reference>
<protein>
    <recommendedName>
        <fullName evidence="8">Mediator of RNA polymerase II transcription subunit 27</fullName>
    </recommendedName>
</protein>
<dbReference type="AlphaFoldDB" id="A0AAD9JX60"/>
<comment type="caution">
    <text evidence="6">The sequence shown here is derived from an EMBL/GenBank/DDBJ whole genome shotgun (WGS) entry which is preliminary data.</text>
</comment>
<evidence type="ECO:0000313" key="6">
    <source>
        <dbReference type="EMBL" id="KAK2160679.1"/>
    </source>
</evidence>
<comment type="similarity">
    <text evidence="2">Belongs to the Mediator complex subunit 27 family.</text>
</comment>
<evidence type="ECO:0000256" key="5">
    <source>
        <dbReference type="ARBA" id="ARBA00023242"/>
    </source>
</evidence>
<keyword evidence="4" id="KW-0804">Transcription</keyword>
<evidence type="ECO:0000256" key="3">
    <source>
        <dbReference type="ARBA" id="ARBA00023015"/>
    </source>
</evidence>
<dbReference type="GO" id="GO:0003713">
    <property type="term" value="F:transcription coactivator activity"/>
    <property type="evidence" value="ECO:0007669"/>
    <property type="project" value="TreeGrafter"/>
</dbReference>
<evidence type="ECO:0000313" key="7">
    <source>
        <dbReference type="Proteomes" id="UP001209878"/>
    </source>
</evidence>
<dbReference type="Pfam" id="PF11571">
    <property type="entry name" value="Med27"/>
    <property type="match status" value="1"/>
</dbReference>
<evidence type="ECO:0008006" key="8">
    <source>
        <dbReference type="Google" id="ProtNLM"/>
    </source>
</evidence>
<keyword evidence="5" id="KW-0539">Nucleus</keyword>
<evidence type="ECO:0000256" key="1">
    <source>
        <dbReference type="ARBA" id="ARBA00004123"/>
    </source>
</evidence>
<evidence type="ECO:0000256" key="2">
    <source>
        <dbReference type="ARBA" id="ARBA00008048"/>
    </source>
</evidence>
<dbReference type="InterPro" id="IPR021627">
    <property type="entry name" value="Mediator_Med27"/>
</dbReference>
<keyword evidence="3" id="KW-0805">Transcription regulation</keyword>
<dbReference type="GO" id="GO:0006357">
    <property type="term" value="P:regulation of transcription by RNA polymerase II"/>
    <property type="evidence" value="ECO:0007669"/>
    <property type="project" value="TreeGrafter"/>
</dbReference>
<proteinExistence type="inferred from homology"/>
<organism evidence="6 7">
    <name type="scientific">Ridgeia piscesae</name>
    <name type="common">Tubeworm</name>
    <dbReference type="NCBI Taxonomy" id="27915"/>
    <lineage>
        <taxon>Eukaryota</taxon>
        <taxon>Metazoa</taxon>
        <taxon>Spiralia</taxon>
        <taxon>Lophotrochozoa</taxon>
        <taxon>Annelida</taxon>
        <taxon>Polychaeta</taxon>
        <taxon>Sedentaria</taxon>
        <taxon>Canalipalpata</taxon>
        <taxon>Sabellida</taxon>
        <taxon>Siboglinidae</taxon>
        <taxon>Ridgeia</taxon>
    </lineage>
</organism>
<dbReference type="GO" id="GO:0016592">
    <property type="term" value="C:mediator complex"/>
    <property type="evidence" value="ECO:0007669"/>
    <property type="project" value="InterPro"/>
</dbReference>
<accession>A0AAD9JX60</accession>
<evidence type="ECO:0000256" key="4">
    <source>
        <dbReference type="ARBA" id="ARBA00023163"/>
    </source>
</evidence>